<dbReference type="InterPro" id="IPR036420">
    <property type="entry name" value="BRCT_dom_sf"/>
</dbReference>
<feature type="compositionally biased region" description="Polar residues" evidence="8">
    <location>
        <begin position="155"/>
        <end position="172"/>
    </location>
</feature>
<dbReference type="GO" id="GO:0006281">
    <property type="term" value="P:DNA repair"/>
    <property type="evidence" value="ECO:0007669"/>
    <property type="project" value="InterPro"/>
</dbReference>
<feature type="region of interest" description="Disordered" evidence="8">
    <location>
        <begin position="353"/>
        <end position="518"/>
    </location>
</feature>
<dbReference type="Pfam" id="PF00004">
    <property type="entry name" value="AAA"/>
    <property type="match status" value="1"/>
</dbReference>
<feature type="compositionally biased region" description="Low complexity" evidence="8">
    <location>
        <begin position="189"/>
        <end position="208"/>
    </location>
</feature>
<dbReference type="PROSITE" id="PS50172">
    <property type="entry name" value="BRCT"/>
    <property type="match status" value="1"/>
</dbReference>
<dbReference type="GO" id="GO:0006260">
    <property type="term" value="P:DNA replication"/>
    <property type="evidence" value="ECO:0007669"/>
    <property type="project" value="UniProtKB-KW"/>
</dbReference>
<comment type="similarity">
    <text evidence="7">Belongs to the activator 1 large subunit family.</text>
</comment>
<dbReference type="InterPro" id="IPR003593">
    <property type="entry name" value="AAA+_ATPase"/>
</dbReference>
<dbReference type="FunFam" id="3.40.50.300:FF:000395">
    <property type="entry name" value="Replication factor C subunit 1"/>
    <property type="match status" value="1"/>
</dbReference>
<proteinExistence type="inferred from homology"/>
<dbReference type="PIRSF" id="PIRSF036578">
    <property type="entry name" value="RFC1"/>
    <property type="match status" value="1"/>
</dbReference>
<keyword evidence="3 7" id="KW-0235">DNA replication</keyword>
<dbReference type="InterPro" id="IPR047854">
    <property type="entry name" value="RFC_lid"/>
</dbReference>
<feature type="domain" description="BRCT" evidence="9">
    <location>
        <begin position="256"/>
        <end position="318"/>
    </location>
</feature>
<dbReference type="GO" id="GO:0016887">
    <property type="term" value="F:ATP hydrolysis activity"/>
    <property type="evidence" value="ECO:0007669"/>
    <property type="project" value="InterPro"/>
</dbReference>
<keyword evidence="4 7" id="KW-0547">Nucleotide-binding</keyword>
<dbReference type="Gene3D" id="1.10.8.60">
    <property type="match status" value="1"/>
</dbReference>
<feature type="compositionally biased region" description="Low complexity" evidence="8">
    <location>
        <begin position="964"/>
        <end position="987"/>
    </location>
</feature>
<dbReference type="PANTHER" id="PTHR23389">
    <property type="entry name" value="CHROMOSOME TRANSMISSION FIDELITY FACTOR 18"/>
    <property type="match status" value="1"/>
</dbReference>
<feature type="compositionally biased region" description="Basic and acidic residues" evidence="8">
    <location>
        <begin position="376"/>
        <end position="505"/>
    </location>
</feature>
<dbReference type="InterPro" id="IPR001357">
    <property type="entry name" value="BRCT_dom"/>
</dbReference>
<keyword evidence="10" id="KW-1185">Reference proteome</keyword>
<dbReference type="SUPFAM" id="SSF52113">
    <property type="entry name" value="BRCT domain"/>
    <property type="match status" value="1"/>
</dbReference>
<sequence>MNKKKRQSMVLSDSDSESENSSHRQAKNSEKASTRAKPSRKKQKQHPETIFVESDGEASPPQSPSKRQGKAAGGANKQAGSSSGKKSAAATKSPKAGGPPAQKNTLDNYFSRLGGAAGNSAKPSGSVSGGGSSAAAASSERVTKKVNPADFFTSPPASSLARQSPTVQSKKASTAYAEDPDIIEASFVASPPRSARKSSASTAASSSDSRAKPGPAQHEKPLLTQQQQQRGSEGASAPQPPAGPEKSPLKRSATTPEAKRLSGMTIVVTGVLDYVEKEACEALLHQCGAKVTKSVSKRTSMLVVGREPGASKLDKAKQAGVRCCPEKEFYSFLCEKLGQPPEADPDDEAVEMMGVEPGAGTGAGADQRSNGSSGARDVERSGGGRSQAEERSGGGRSQAEERSGGGRSQAEERSGGGRSQAEERSGGGRSQAEERSGGGRSQAEERSGGGRSQAEERSGGGRSQAEERSGGGRSQAEERSGGGRSQAEERSGGGRSQAKDQREGGKAGAEGQPQQQLMWVDKYKPRSLKQIIGQSGPASCASKLVAWLSSWHRHLASGVKRGVAQPFQRFNNDGSALKAALLSGPPGIGKTTTATLACKELGFECLELNASDTRNKRSLHEIVGEALGTFSVGAMFGGGGGGGGTEEGRRRCIVMDEVDGMAGNEDRGGVAELIQLIKASQVPIICICNDRNHMKMRSLANYCFDLRFQRPRPEQIRAAAMSIASREGLKVDAQALLDVINASNNDVRQTIHNLQAWTSNSGGSSGADQLRKDASRSRKDLRFGPFDLVRKALSSDEMADKSINQLSDLFFQVAFPAWLGRNSTAGKSARQLSLLACHLRLASGGLASRDLGLDMAQHLAAALMRQDGADGVPGVIGVLEAYDLQREDMDSLLELTAWPGQPDAPAPAKRKAAASSAGAEEFDEEAADYGEGGGVAEEEAGSEEGEDADPTVDAMIKKPKKAAATKAKPAAATAGPAGSKAKSTAPAKGKKKK</sequence>
<dbReference type="InterPro" id="IPR012178">
    <property type="entry name" value="RFC1"/>
</dbReference>
<accession>A0A1I8J9G4</accession>
<keyword evidence="6 7" id="KW-0539">Nucleus</keyword>
<dbReference type="Proteomes" id="UP000095280">
    <property type="component" value="Unplaced"/>
</dbReference>
<dbReference type="SUPFAM" id="SSF52540">
    <property type="entry name" value="P-loop containing nucleoside triphosphate hydrolases"/>
    <property type="match status" value="1"/>
</dbReference>
<dbReference type="GO" id="GO:0005524">
    <property type="term" value="F:ATP binding"/>
    <property type="evidence" value="ECO:0007669"/>
    <property type="project" value="UniProtKB-UniRule"/>
</dbReference>
<dbReference type="Gene3D" id="3.40.50.300">
    <property type="entry name" value="P-loop containing nucleotide triphosphate hydrolases"/>
    <property type="match status" value="1"/>
</dbReference>
<reference evidence="11" key="1">
    <citation type="submission" date="2016-11" db="UniProtKB">
        <authorList>
            <consortium name="WormBaseParasite"/>
        </authorList>
    </citation>
    <scope>IDENTIFICATION</scope>
</reference>
<dbReference type="InterPro" id="IPR027417">
    <property type="entry name" value="P-loop_NTPase"/>
</dbReference>
<dbReference type="PANTHER" id="PTHR23389:SF6">
    <property type="entry name" value="REPLICATION FACTOR C SUBUNIT 1"/>
    <property type="match status" value="1"/>
</dbReference>
<dbReference type="GO" id="GO:0005634">
    <property type="term" value="C:nucleus"/>
    <property type="evidence" value="ECO:0007669"/>
    <property type="project" value="UniProtKB-SubCell"/>
</dbReference>
<organism evidence="10 11">
    <name type="scientific">Macrostomum lignano</name>
    <dbReference type="NCBI Taxonomy" id="282301"/>
    <lineage>
        <taxon>Eukaryota</taxon>
        <taxon>Metazoa</taxon>
        <taxon>Spiralia</taxon>
        <taxon>Lophotrochozoa</taxon>
        <taxon>Platyhelminthes</taxon>
        <taxon>Rhabditophora</taxon>
        <taxon>Macrostomorpha</taxon>
        <taxon>Macrostomida</taxon>
        <taxon>Macrostomidae</taxon>
        <taxon>Macrostomum</taxon>
    </lineage>
</organism>
<dbReference type="GO" id="GO:0003689">
    <property type="term" value="F:DNA clamp loader activity"/>
    <property type="evidence" value="ECO:0007669"/>
    <property type="project" value="UniProtKB-UniRule"/>
</dbReference>
<feature type="compositionally biased region" description="Low complexity" evidence="8">
    <location>
        <begin position="73"/>
        <end position="101"/>
    </location>
</feature>
<comment type="subcellular location">
    <subcellularLocation>
        <location evidence="1 7">Nucleus</location>
    </subcellularLocation>
</comment>
<dbReference type="CDD" id="cd18140">
    <property type="entry name" value="HLD_clamp_RFC"/>
    <property type="match status" value="1"/>
</dbReference>
<protein>
    <recommendedName>
        <fullName evidence="2 7">Replication factor C subunit 1</fullName>
    </recommendedName>
</protein>
<dbReference type="Pfam" id="PF00533">
    <property type="entry name" value="BRCT"/>
    <property type="match status" value="1"/>
</dbReference>
<dbReference type="InterPro" id="IPR013725">
    <property type="entry name" value="DNA_replication_fac_RFC1_C"/>
</dbReference>
<evidence type="ECO:0000313" key="11">
    <source>
        <dbReference type="WBParaSite" id="maker-uti_cns_0046230-snap-gene-0.4-mRNA-1"/>
    </source>
</evidence>
<dbReference type="Pfam" id="PF08519">
    <property type="entry name" value="RFC1"/>
    <property type="match status" value="1"/>
</dbReference>
<dbReference type="GO" id="GO:0003677">
    <property type="term" value="F:DNA binding"/>
    <property type="evidence" value="ECO:0007669"/>
    <property type="project" value="TreeGrafter"/>
</dbReference>
<evidence type="ECO:0000256" key="7">
    <source>
        <dbReference type="PIRNR" id="PIRNR036578"/>
    </source>
</evidence>
<dbReference type="InterPro" id="IPR003959">
    <property type="entry name" value="ATPase_AAA_core"/>
</dbReference>
<feature type="region of interest" description="Disordered" evidence="8">
    <location>
        <begin position="1"/>
        <end position="258"/>
    </location>
</feature>
<evidence type="ECO:0000259" key="9">
    <source>
        <dbReference type="PROSITE" id="PS50172"/>
    </source>
</evidence>
<dbReference type="Pfam" id="PF25361">
    <property type="entry name" value="AAA_lid_RFC1"/>
    <property type="match status" value="1"/>
</dbReference>
<feature type="compositionally biased region" description="Acidic residues" evidence="8">
    <location>
        <begin position="936"/>
        <end position="950"/>
    </location>
</feature>
<dbReference type="SMART" id="SM00382">
    <property type="entry name" value="AAA"/>
    <property type="match status" value="1"/>
</dbReference>
<evidence type="ECO:0000256" key="1">
    <source>
        <dbReference type="ARBA" id="ARBA00004123"/>
    </source>
</evidence>
<dbReference type="WBParaSite" id="maker-uti_cns_0046230-snap-gene-0.4-mRNA-1">
    <property type="protein sequence ID" value="maker-uti_cns_0046230-snap-gene-0.4-mRNA-1"/>
    <property type="gene ID" value="maker-uti_cns_0046230-snap-gene-0.4"/>
</dbReference>
<evidence type="ECO:0000256" key="6">
    <source>
        <dbReference type="ARBA" id="ARBA00023242"/>
    </source>
</evidence>
<evidence type="ECO:0000313" key="10">
    <source>
        <dbReference type="Proteomes" id="UP000095280"/>
    </source>
</evidence>
<dbReference type="SMART" id="SM00292">
    <property type="entry name" value="BRCT"/>
    <property type="match status" value="1"/>
</dbReference>
<feature type="region of interest" description="Disordered" evidence="8">
    <location>
        <begin position="897"/>
        <end position="993"/>
    </location>
</feature>
<evidence type="ECO:0000256" key="8">
    <source>
        <dbReference type="SAM" id="MobiDB-lite"/>
    </source>
</evidence>
<keyword evidence="5 7" id="KW-0067">ATP-binding</keyword>
<name>A0A1I8J9G4_9PLAT</name>
<dbReference type="CDD" id="cd00009">
    <property type="entry name" value="AAA"/>
    <property type="match status" value="1"/>
</dbReference>
<dbReference type="AlphaFoldDB" id="A0A1I8J9G4"/>
<dbReference type="Gene3D" id="3.40.50.10190">
    <property type="entry name" value="BRCT domain"/>
    <property type="match status" value="1"/>
</dbReference>
<evidence type="ECO:0000256" key="5">
    <source>
        <dbReference type="ARBA" id="ARBA00022840"/>
    </source>
</evidence>
<evidence type="ECO:0000256" key="4">
    <source>
        <dbReference type="ARBA" id="ARBA00022741"/>
    </source>
</evidence>
<evidence type="ECO:0000256" key="3">
    <source>
        <dbReference type="ARBA" id="ARBA00022705"/>
    </source>
</evidence>
<evidence type="ECO:0000256" key="2">
    <source>
        <dbReference type="ARBA" id="ARBA00020401"/>
    </source>
</evidence>
<dbReference type="GO" id="GO:0005663">
    <property type="term" value="C:DNA replication factor C complex"/>
    <property type="evidence" value="ECO:0007669"/>
    <property type="project" value="InterPro"/>
</dbReference>